<keyword evidence="1" id="KW-0812">Transmembrane</keyword>
<keyword evidence="4" id="KW-1185">Reference proteome</keyword>
<dbReference type="InterPro" id="IPR002035">
    <property type="entry name" value="VWF_A"/>
</dbReference>
<name>A0ABS2CKX4_9MICO</name>
<dbReference type="Proteomes" id="UP001430172">
    <property type="component" value="Unassembled WGS sequence"/>
</dbReference>
<reference evidence="3" key="1">
    <citation type="submission" date="2021-02" db="EMBL/GenBank/DDBJ databases">
        <title>Phycicoccus sp. MQZ13P-5T, whole genome shotgun sequence.</title>
        <authorList>
            <person name="Tuo L."/>
        </authorList>
    </citation>
    <scope>NUCLEOTIDE SEQUENCE</scope>
    <source>
        <strain evidence="3">MQZ13P-5</strain>
    </source>
</reference>
<dbReference type="EMBL" id="JAFDVD010000006">
    <property type="protein sequence ID" value="MBM6399714.1"/>
    <property type="molecule type" value="Genomic_DNA"/>
</dbReference>
<dbReference type="SUPFAM" id="SSF53850">
    <property type="entry name" value="Periplasmic binding protein-like II"/>
    <property type="match status" value="1"/>
</dbReference>
<organism evidence="3 4">
    <name type="scientific">Phycicoccus sonneratiae</name>
    <dbReference type="NCBI Taxonomy" id="2807628"/>
    <lineage>
        <taxon>Bacteria</taxon>
        <taxon>Bacillati</taxon>
        <taxon>Actinomycetota</taxon>
        <taxon>Actinomycetes</taxon>
        <taxon>Micrococcales</taxon>
        <taxon>Intrasporangiaceae</taxon>
        <taxon>Phycicoccus</taxon>
    </lineage>
</organism>
<gene>
    <name evidence="3" type="ORF">JQN70_04880</name>
</gene>
<dbReference type="Pfam" id="PF13531">
    <property type="entry name" value="SBP_bac_11"/>
    <property type="match status" value="1"/>
</dbReference>
<feature type="transmembrane region" description="Helical" evidence="1">
    <location>
        <begin position="12"/>
        <end position="34"/>
    </location>
</feature>
<dbReference type="Pfam" id="PF00092">
    <property type="entry name" value="VWA"/>
    <property type="match status" value="1"/>
</dbReference>
<evidence type="ECO:0000313" key="4">
    <source>
        <dbReference type="Proteomes" id="UP001430172"/>
    </source>
</evidence>
<keyword evidence="1" id="KW-0472">Membrane</keyword>
<keyword evidence="1" id="KW-1133">Transmembrane helix</keyword>
<proteinExistence type="predicted"/>
<dbReference type="SMART" id="SM00327">
    <property type="entry name" value="VWA"/>
    <property type="match status" value="1"/>
</dbReference>
<dbReference type="SUPFAM" id="SSF53300">
    <property type="entry name" value="vWA-like"/>
    <property type="match status" value="1"/>
</dbReference>
<dbReference type="Gene3D" id="3.40.50.410">
    <property type="entry name" value="von Willebrand factor, type A domain"/>
    <property type="match status" value="1"/>
</dbReference>
<evidence type="ECO:0000259" key="2">
    <source>
        <dbReference type="PROSITE" id="PS50234"/>
    </source>
</evidence>
<accession>A0ABS2CKX4</accession>
<evidence type="ECO:0000256" key="1">
    <source>
        <dbReference type="SAM" id="Phobius"/>
    </source>
</evidence>
<dbReference type="RefSeq" id="WP_204130207.1">
    <property type="nucleotide sequence ID" value="NZ_JAFDVD010000006.1"/>
</dbReference>
<dbReference type="PROSITE" id="PS50234">
    <property type="entry name" value="VWFA"/>
    <property type="match status" value="1"/>
</dbReference>
<dbReference type="InterPro" id="IPR036465">
    <property type="entry name" value="vWFA_dom_sf"/>
</dbReference>
<comment type="caution">
    <text evidence="3">The sequence shown here is derived from an EMBL/GenBank/DDBJ whole genome shotgun (WGS) entry which is preliminary data.</text>
</comment>
<evidence type="ECO:0000313" key="3">
    <source>
        <dbReference type="EMBL" id="MBM6399714.1"/>
    </source>
</evidence>
<feature type="domain" description="VWFA" evidence="2">
    <location>
        <begin position="330"/>
        <end position="532"/>
    </location>
</feature>
<sequence length="535" mass="54524">MGRHGGAVQRGRTTVAGFAVGLLVVVGVGGWQAWERLGPGSGARAVAATCVDPTEVSVATTAPMRAPLEQVARTADPGCWRFTVTAEAATTSARRLETRAPDAPAVWVADSAPLAREVAATTEGVRVGSVLASTPVLLAVPEGLEAPSPVTWAATLVAEDSRMPDPTTSTVGSLALMEGFGEIDALPGDRRSAALARVGGMLSRVVPEETLLTSHAGQGDAAIFPTTEQQVHSAHVDGLTVRRATSTTPALEYTAVTSATTPSGAVDALVSAASSPEGQRILRAAGFRTATDPSPVVEGAPPAAALAGAASPAQARAAQQMWAAIARPTRLLNIIDTSGSMRSPADGGASRIEVAAAASSGANQLLADHNSVGLWTFSTKQRGSVDWTEVQPVRPLGSGDQRSRLAFSLGSLPTRLGGDTGLYDTVDAGYAAMVKGYDADAVNLMVLFTDGVNDDTTGGLSLAQLKARLAKAADPKRPVTVLLIGMGGVDAKALAPIASAVPRGGGGGAAVFTVDRPQDIADVYVTMLLRRLPKG</sequence>
<protein>
    <submittedName>
        <fullName evidence="3">VWA domain-containing protein</fullName>
    </submittedName>
</protein>